<evidence type="ECO:0000313" key="14">
    <source>
        <dbReference type="Proteomes" id="UP000087171"/>
    </source>
</evidence>
<dbReference type="InterPro" id="IPR028468">
    <property type="entry name" value="Smc1_ABC"/>
</dbReference>
<evidence type="ECO:0000256" key="1">
    <source>
        <dbReference type="ARBA" id="ARBA00004123"/>
    </source>
</evidence>
<sequence>MPSLLSPGRIHKLEIENFKSYKGFQVIGPFHDFTAIIGPNGAGKSNLMDAISFVLGVRTGQLRGAQLKDLIYAFDDRDKEQKGRKAFVRLVYQLANNSEIKFTRAITSAGASEYRIDDSIVTWDVYNAKLKSLGILVKARNFLVFQGDVESIASKNPKELTGLIEQISGSDELKRDYEQFEEEKGAAEEKSALVFQKKKTVVMERKQKKEQKEEAEKHLRLQDQLKSTKKEHFLWQLFNIENDIVKTTEELEDDKRSREGVIEELENFEHEASKKKKEQAKFLKEIVLREKKITDKSNKLDKYQPELLKLKEEMSRINLKIKKGKKELGKKREEQRRHANDIAGLQSGIQDLSAKMAELQEKGRNAGGDQLKLDGNDLEEYFRIKEEAGMKTAKLRAEKELLDRQQHAESEAQNNLEENFQQLKTRESELDSQEKQMRERLEKILDNSAKNKDAVENLKTELRVMQEKHSDSKRKYDYLKIRIGEIENDLRELKADRYENERDAKLSQAVATLKRLFQGVHGRMTDLCRPTQKKYNLAVTVAMGKLMDAVVVEDEKTGKECIKYLKEQRLPPQTFIPLQSIRVKQIMERLRSLGGTAKLVFDVIQFDPSLEKAILFAVGNTLVCEDLEEAKILSWSGERFKVVTVDGILLTKSGTMTGGTSGGMEARSKQWDDKKYEASVKKKEQYESELEELGSIRDMRLKESEAEGKISGLEKKVQYAEIEKRSIEDKLLNLSHEKETIKEEIKRISPELKKLRDAVEKRNAELRKLEKRINEITDRIYKDFSKSVGVANIREYEENQLKDAQNVAEERLNLSSQLSKLKYQLEYEQNRDMSSRIQELESSVSALENDLKRVQNKEAEAKLAAENATEEINQLKDEAKEWKSKSEDCEKEIQEWKKRASAATTNLSKLNRLINSKEAQIEQLIGQKQEIIEKCELEQISLPIISDPMDTGSSTPGPVFDFDKLSRTLKDRRHSDRDKIEVDFKQKMDALMSEIERTAPNLKALDQYEALLEKERAVTEEAEAVRKEEKEKADRFNAVKQKRYDLFMDAFNHISDNIDKIYKQLTKSNTHPLGGTAYLNLENEDDPFLHGIKYTAMPPTKRFRDMEQLSGGEKTVAALALLFSIHSYRPSPFFILDEVDAALDNLNVAKVAGFIRSKSCEGARVNQDADGGSGFQSIVISLKDSFYDKAEALVGVYRDSERGCSRTLSFDLTKYRES</sequence>
<evidence type="ECO:0000256" key="8">
    <source>
        <dbReference type="ARBA" id="ARBA00023242"/>
    </source>
</evidence>
<dbReference type="GeneID" id="101500421"/>
<dbReference type="GO" id="GO:0003677">
    <property type="term" value="F:DNA binding"/>
    <property type="evidence" value="ECO:0007669"/>
    <property type="project" value="TreeGrafter"/>
</dbReference>
<dbReference type="PaxDb" id="3827-XP_004495098.1"/>
<dbReference type="FunFam" id="3.40.50.300:FF:000564">
    <property type="entry name" value="Structural maintenance of chromosomes 1A"/>
    <property type="match status" value="1"/>
</dbReference>
<keyword evidence="9" id="KW-0469">Meiosis</keyword>
<dbReference type="RefSeq" id="XP_012569770.1">
    <property type="nucleotide sequence ID" value="XM_012714316.2"/>
</dbReference>
<reference evidence="15" key="2">
    <citation type="submission" date="2025-08" db="UniProtKB">
        <authorList>
            <consortium name="RefSeq"/>
        </authorList>
    </citation>
    <scope>IDENTIFICATION</scope>
    <source>
        <tissue evidence="15">Etiolated seedlings</tissue>
    </source>
</reference>
<dbReference type="InterPro" id="IPR010935">
    <property type="entry name" value="SMC_hinge"/>
</dbReference>
<dbReference type="SMART" id="SM00968">
    <property type="entry name" value="SMC_hinge"/>
    <property type="match status" value="1"/>
</dbReference>
<dbReference type="RefSeq" id="XP_073223079.1">
    <property type="nucleotide sequence ID" value="XM_073366978.1"/>
</dbReference>
<dbReference type="InterPro" id="IPR036277">
    <property type="entry name" value="SMC_hinge_sf"/>
</dbReference>
<evidence type="ECO:0000256" key="6">
    <source>
        <dbReference type="ARBA" id="ARBA00022776"/>
    </source>
</evidence>
<comment type="subcellular location">
    <subcellularLocation>
        <location evidence="2">Chromosome</location>
    </subcellularLocation>
    <subcellularLocation>
        <location evidence="1 11">Nucleus</location>
    </subcellularLocation>
</comment>
<evidence type="ECO:0000256" key="7">
    <source>
        <dbReference type="ARBA" id="ARBA00023054"/>
    </source>
</evidence>
<evidence type="ECO:0000256" key="11">
    <source>
        <dbReference type="PIRNR" id="PIRNR005719"/>
    </source>
</evidence>
<dbReference type="InterPro" id="IPR027417">
    <property type="entry name" value="P-loop_NTPase"/>
</dbReference>
<evidence type="ECO:0000256" key="4">
    <source>
        <dbReference type="ARBA" id="ARBA00022454"/>
    </source>
</evidence>
<dbReference type="Pfam" id="PF06470">
    <property type="entry name" value="SMC_hinge"/>
    <property type="match status" value="1"/>
</dbReference>
<feature type="coiled-coil region" evidence="12">
    <location>
        <begin position="1005"/>
        <end position="1032"/>
    </location>
</feature>
<dbReference type="PIRSF" id="PIRSF005719">
    <property type="entry name" value="SMC"/>
    <property type="match status" value="1"/>
</dbReference>
<dbReference type="PANTHER" id="PTHR18937">
    <property type="entry name" value="STRUCTURAL MAINTENANCE OF CHROMOSOMES SMC FAMILY MEMBER"/>
    <property type="match status" value="1"/>
</dbReference>
<evidence type="ECO:0000256" key="9">
    <source>
        <dbReference type="ARBA" id="ARBA00023254"/>
    </source>
</evidence>
<feature type="coiled-coil region" evidence="12">
    <location>
        <begin position="696"/>
        <end position="779"/>
    </location>
</feature>
<dbReference type="PANTHER" id="PTHR18937:SF12">
    <property type="entry name" value="STRUCTURAL MAINTENANCE OF CHROMOSOMES PROTEIN"/>
    <property type="match status" value="1"/>
</dbReference>
<organism evidence="14 15">
    <name type="scientific">Cicer arietinum</name>
    <name type="common">Chickpea</name>
    <name type="synonym">Garbanzo</name>
    <dbReference type="NCBI Taxonomy" id="3827"/>
    <lineage>
        <taxon>Eukaryota</taxon>
        <taxon>Viridiplantae</taxon>
        <taxon>Streptophyta</taxon>
        <taxon>Embryophyta</taxon>
        <taxon>Tracheophyta</taxon>
        <taxon>Spermatophyta</taxon>
        <taxon>Magnoliopsida</taxon>
        <taxon>eudicotyledons</taxon>
        <taxon>Gunneridae</taxon>
        <taxon>Pentapetalae</taxon>
        <taxon>rosids</taxon>
        <taxon>fabids</taxon>
        <taxon>Fabales</taxon>
        <taxon>Fabaceae</taxon>
        <taxon>Papilionoideae</taxon>
        <taxon>50 kb inversion clade</taxon>
        <taxon>NPAAA clade</taxon>
        <taxon>Hologalegina</taxon>
        <taxon>IRL clade</taxon>
        <taxon>Cicereae</taxon>
        <taxon>Cicer</taxon>
    </lineage>
</organism>
<evidence type="ECO:0000256" key="2">
    <source>
        <dbReference type="ARBA" id="ARBA00004286"/>
    </source>
</evidence>
<feature type="coiled-coil region" evidence="12">
    <location>
        <begin position="830"/>
        <end position="934"/>
    </location>
</feature>
<name>A0A1S3E1Z7_CICAR</name>
<keyword evidence="14" id="KW-1185">Reference proteome</keyword>
<dbReference type="GO" id="GO:0005634">
    <property type="term" value="C:nucleus"/>
    <property type="evidence" value="ECO:0007669"/>
    <property type="project" value="UniProtKB-SubCell"/>
</dbReference>
<dbReference type="InterPro" id="IPR024704">
    <property type="entry name" value="SMC"/>
</dbReference>
<keyword evidence="5" id="KW-0132">Cell division</keyword>
<dbReference type="GO" id="GO:0007062">
    <property type="term" value="P:sister chromatid cohesion"/>
    <property type="evidence" value="ECO:0007669"/>
    <property type="project" value="InterPro"/>
</dbReference>
<keyword evidence="6" id="KW-0498">Mitosis</keyword>
<reference evidence="14" key="1">
    <citation type="journal article" date="2013" name="Nat. Biotechnol.">
        <title>Draft genome sequence of chickpea (Cicer arietinum) provides a resource for trait improvement.</title>
        <authorList>
            <person name="Varshney R.K."/>
            <person name="Song C."/>
            <person name="Saxena R.K."/>
            <person name="Azam S."/>
            <person name="Yu S."/>
            <person name="Sharpe A.G."/>
            <person name="Cannon S."/>
            <person name="Baek J."/>
            <person name="Rosen B.D."/>
            <person name="Tar'an B."/>
            <person name="Millan T."/>
            <person name="Zhang X."/>
            <person name="Ramsay L.D."/>
            <person name="Iwata A."/>
            <person name="Wang Y."/>
            <person name="Nelson W."/>
            <person name="Farmer A.D."/>
            <person name="Gaur P.M."/>
            <person name="Soderlund C."/>
            <person name="Penmetsa R.V."/>
            <person name="Xu C."/>
            <person name="Bharti A.K."/>
            <person name="He W."/>
            <person name="Winter P."/>
            <person name="Zhao S."/>
            <person name="Hane J.K."/>
            <person name="Carrasquilla-Garcia N."/>
            <person name="Condie J.A."/>
            <person name="Upadhyaya H.D."/>
            <person name="Luo M.C."/>
            <person name="Thudi M."/>
            <person name="Gowda C.L."/>
            <person name="Singh N.P."/>
            <person name="Lichtenzveig J."/>
            <person name="Gali K.K."/>
            <person name="Rubio J."/>
            <person name="Nadarajan N."/>
            <person name="Dolezel J."/>
            <person name="Bansal K.C."/>
            <person name="Xu X."/>
            <person name="Edwards D."/>
            <person name="Zhang G."/>
            <person name="Kahl G."/>
            <person name="Gil J."/>
            <person name="Singh K.B."/>
            <person name="Datta S.K."/>
            <person name="Jackson S.A."/>
            <person name="Wang J."/>
            <person name="Cook D.R."/>
        </authorList>
    </citation>
    <scope>NUCLEOTIDE SEQUENCE [LARGE SCALE GENOMIC DNA]</scope>
    <source>
        <strain evidence="14">cv. CDC Frontier</strain>
    </source>
</reference>
<dbReference type="GO" id="GO:0051301">
    <property type="term" value="P:cell division"/>
    <property type="evidence" value="ECO:0007669"/>
    <property type="project" value="UniProtKB-KW"/>
</dbReference>
<proteinExistence type="inferred from homology"/>
<dbReference type="GO" id="GO:0016887">
    <property type="term" value="F:ATP hydrolysis activity"/>
    <property type="evidence" value="ECO:0007669"/>
    <property type="project" value="InterPro"/>
</dbReference>
<dbReference type="Gene3D" id="1.20.1060.20">
    <property type="match status" value="1"/>
</dbReference>
<dbReference type="GO" id="GO:0008278">
    <property type="term" value="C:cohesin complex"/>
    <property type="evidence" value="ECO:0007669"/>
    <property type="project" value="InterPro"/>
</dbReference>
<dbReference type="Gene3D" id="3.30.70.1620">
    <property type="match status" value="1"/>
</dbReference>
<feature type="domain" description="SMC hinge" evidence="13">
    <location>
        <begin position="518"/>
        <end position="634"/>
    </location>
</feature>
<evidence type="ECO:0000256" key="3">
    <source>
        <dbReference type="ARBA" id="ARBA00005597"/>
    </source>
</evidence>
<keyword evidence="8 11" id="KW-0539">Nucleus</keyword>
<dbReference type="Pfam" id="PF02463">
    <property type="entry name" value="SMC_N"/>
    <property type="match status" value="1"/>
</dbReference>
<evidence type="ECO:0000313" key="15">
    <source>
        <dbReference type="RefSeq" id="XP_012569770.1"/>
    </source>
</evidence>
<dbReference type="SUPFAM" id="SSF75553">
    <property type="entry name" value="Smc hinge domain"/>
    <property type="match status" value="1"/>
</dbReference>
<keyword evidence="7 12" id="KW-0175">Coiled coil</keyword>
<accession>A0A1S3E1Z7</accession>
<dbReference type="Gene3D" id="3.40.50.300">
    <property type="entry name" value="P-loop containing nucleotide triphosphate hydrolases"/>
    <property type="match status" value="2"/>
</dbReference>
<evidence type="ECO:0000259" key="13">
    <source>
        <dbReference type="SMART" id="SM00968"/>
    </source>
</evidence>
<comment type="similarity">
    <text evidence="3">Belongs to the SMC family. SMC1 subfamily.</text>
</comment>
<dbReference type="AlphaFoldDB" id="A0A1S3E1Z7"/>
<evidence type="ECO:0000256" key="12">
    <source>
        <dbReference type="SAM" id="Coils"/>
    </source>
</evidence>
<dbReference type="GO" id="GO:0005524">
    <property type="term" value="F:ATP binding"/>
    <property type="evidence" value="ECO:0007669"/>
    <property type="project" value="InterPro"/>
</dbReference>
<feature type="coiled-coil region" evidence="12">
    <location>
        <begin position="170"/>
        <end position="362"/>
    </location>
</feature>
<evidence type="ECO:0000256" key="10">
    <source>
        <dbReference type="ARBA" id="ARBA00023306"/>
    </source>
</evidence>
<dbReference type="SUPFAM" id="SSF52540">
    <property type="entry name" value="P-loop containing nucleoside triphosphate hydrolases"/>
    <property type="match status" value="2"/>
</dbReference>
<gene>
    <name evidence="15" type="primary">LOC101500421</name>
</gene>
<dbReference type="Proteomes" id="UP000087171">
    <property type="component" value="Chromosome Ca4"/>
</dbReference>
<protein>
    <recommendedName>
        <fullName evidence="11">Structural maintenance of chromosomes protein</fullName>
    </recommendedName>
</protein>
<keyword evidence="10" id="KW-0131">Cell cycle</keyword>
<dbReference type="OrthoDB" id="5575062at2759"/>
<keyword evidence="4" id="KW-0158">Chromosome</keyword>
<evidence type="ECO:0000256" key="5">
    <source>
        <dbReference type="ARBA" id="ARBA00022618"/>
    </source>
</evidence>
<dbReference type="eggNOG" id="KOG0018">
    <property type="taxonomic scope" value="Eukaryota"/>
</dbReference>
<dbReference type="GO" id="GO:0051321">
    <property type="term" value="P:meiotic cell cycle"/>
    <property type="evidence" value="ECO:0007669"/>
    <property type="project" value="UniProtKB-KW"/>
</dbReference>
<dbReference type="CDD" id="cd03275">
    <property type="entry name" value="ABC_SMC1_euk"/>
    <property type="match status" value="1"/>
</dbReference>
<feature type="coiled-coil region" evidence="12">
    <location>
        <begin position="395"/>
        <end position="496"/>
    </location>
</feature>
<dbReference type="InterPro" id="IPR003395">
    <property type="entry name" value="RecF/RecN/SMC_N"/>
</dbReference>